<reference evidence="1" key="1">
    <citation type="submission" date="2020-12" db="EMBL/GenBank/DDBJ databases">
        <title>Prauserella sp. ASG 168, a novel actinomycete isolated from cave rock.</title>
        <authorList>
            <person name="Suriyachadkun C."/>
        </authorList>
    </citation>
    <scope>NUCLEOTIDE SEQUENCE</scope>
    <source>
        <strain evidence="1">ASG 168</strain>
    </source>
</reference>
<dbReference type="EMBL" id="JAENJH010000007">
    <property type="protein sequence ID" value="MBK1787753.1"/>
    <property type="molecule type" value="Genomic_DNA"/>
</dbReference>
<sequence>MVDVRRTFTVRAPLDTVVDYLSDFANAESWDPGTVSCARLGTGPVEVGSRWRNVSEFRGKETELVYRLTRRERERLTFVGENKTATSTDDVAFAEVDGGTRIDYRASIRFHGLAKLADPFLRREFERLGDELVPTMTAAVERLGS</sequence>
<organism evidence="1 2">
    <name type="scientific">Prauserella cavernicola</name>
    <dbReference type="NCBI Taxonomy" id="2800127"/>
    <lineage>
        <taxon>Bacteria</taxon>
        <taxon>Bacillati</taxon>
        <taxon>Actinomycetota</taxon>
        <taxon>Actinomycetes</taxon>
        <taxon>Pseudonocardiales</taxon>
        <taxon>Pseudonocardiaceae</taxon>
        <taxon>Prauserella</taxon>
    </lineage>
</organism>
<name>A0A934V8H0_9PSEU</name>
<protein>
    <submittedName>
        <fullName evidence="1">SRPBCC family protein</fullName>
    </submittedName>
</protein>
<dbReference type="Pfam" id="PF10604">
    <property type="entry name" value="Polyketide_cyc2"/>
    <property type="match status" value="1"/>
</dbReference>
<gene>
    <name evidence="1" type="ORF">JHE00_25780</name>
</gene>
<dbReference type="SUPFAM" id="SSF55961">
    <property type="entry name" value="Bet v1-like"/>
    <property type="match status" value="1"/>
</dbReference>
<keyword evidence="2" id="KW-1185">Reference proteome</keyword>
<dbReference type="Proteomes" id="UP000635245">
    <property type="component" value="Unassembled WGS sequence"/>
</dbReference>
<dbReference type="RefSeq" id="WP_200322705.1">
    <property type="nucleotide sequence ID" value="NZ_JAENJH010000007.1"/>
</dbReference>
<accession>A0A934V8H0</accession>
<proteinExistence type="predicted"/>
<dbReference type="InterPro" id="IPR019587">
    <property type="entry name" value="Polyketide_cyclase/dehydratase"/>
</dbReference>
<dbReference type="InterPro" id="IPR023393">
    <property type="entry name" value="START-like_dom_sf"/>
</dbReference>
<dbReference type="Gene3D" id="3.30.530.20">
    <property type="match status" value="1"/>
</dbReference>
<comment type="caution">
    <text evidence="1">The sequence shown here is derived from an EMBL/GenBank/DDBJ whole genome shotgun (WGS) entry which is preliminary data.</text>
</comment>
<evidence type="ECO:0000313" key="2">
    <source>
        <dbReference type="Proteomes" id="UP000635245"/>
    </source>
</evidence>
<evidence type="ECO:0000313" key="1">
    <source>
        <dbReference type="EMBL" id="MBK1787753.1"/>
    </source>
</evidence>
<dbReference type="AlphaFoldDB" id="A0A934V8H0"/>